<dbReference type="EMBL" id="JAUHHV010000004">
    <property type="protein sequence ID" value="KAK1426846.1"/>
    <property type="molecule type" value="Genomic_DNA"/>
</dbReference>
<keyword evidence="2" id="KW-1185">Reference proteome</keyword>
<dbReference type="AlphaFoldDB" id="A0AAD8KTH8"/>
<sequence length="87" mass="9500">MTSHSFIKSCVVTCFWIGLLQITKQYTILLEWFQCCQILWWAPTCPTFKCSGKSPQITPQFSGPQGGGAVFPCGAASGPHPPRIHSG</sequence>
<evidence type="ECO:0000313" key="2">
    <source>
        <dbReference type="Proteomes" id="UP001229421"/>
    </source>
</evidence>
<accession>A0AAD8KTH8</accession>
<gene>
    <name evidence="1" type="ORF">QVD17_15526</name>
</gene>
<evidence type="ECO:0000313" key="1">
    <source>
        <dbReference type="EMBL" id="KAK1426846.1"/>
    </source>
</evidence>
<protein>
    <submittedName>
        <fullName evidence="1">Uncharacterized protein</fullName>
    </submittedName>
</protein>
<proteinExistence type="predicted"/>
<dbReference type="Proteomes" id="UP001229421">
    <property type="component" value="Unassembled WGS sequence"/>
</dbReference>
<comment type="caution">
    <text evidence="1">The sequence shown here is derived from an EMBL/GenBank/DDBJ whole genome shotgun (WGS) entry which is preliminary data.</text>
</comment>
<name>A0AAD8KTH8_TARER</name>
<reference evidence="1" key="1">
    <citation type="journal article" date="2023" name="bioRxiv">
        <title>Improved chromosome-level genome assembly for marigold (Tagetes erecta).</title>
        <authorList>
            <person name="Jiang F."/>
            <person name="Yuan L."/>
            <person name="Wang S."/>
            <person name="Wang H."/>
            <person name="Xu D."/>
            <person name="Wang A."/>
            <person name="Fan W."/>
        </authorList>
    </citation>
    <scope>NUCLEOTIDE SEQUENCE</scope>
    <source>
        <strain evidence="1">WSJ</strain>
        <tissue evidence="1">Leaf</tissue>
    </source>
</reference>
<organism evidence="1 2">
    <name type="scientific">Tagetes erecta</name>
    <name type="common">African marigold</name>
    <dbReference type="NCBI Taxonomy" id="13708"/>
    <lineage>
        <taxon>Eukaryota</taxon>
        <taxon>Viridiplantae</taxon>
        <taxon>Streptophyta</taxon>
        <taxon>Embryophyta</taxon>
        <taxon>Tracheophyta</taxon>
        <taxon>Spermatophyta</taxon>
        <taxon>Magnoliopsida</taxon>
        <taxon>eudicotyledons</taxon>
        <taxon>Gunneridae</taxon>
        <taxon>Pentapetalae</taxon>
        <taxon>asterids</taxon>
        <taxon>campanulids</taxon>
        <taxon>Asterales</taxon>
        <taxon>Asteraceae</taxon>
        <taxon>Asteroideae</taxon>
        <taxon>Heliantheae alliance</taxon>
        <taxon>Tageteae</taxon>
        <taxon>Tagetes</taxon>
    </lineage>
</organism>